<accession>G4YZY8</accession>
<dbReference type="InParanoid" id="G4YZY8"/>
<dbReference type="KEGG" id="psoj:PHYSODRAFT_480742"/>
<evidence type="ECO:0000313" key="2">
    <source>
        <dbReference type="Proteomes" id="UP000002640"/>
    </source>
</evidence>
<keyword evidence="2" id="KW-1185">Reference proteome</keyword>
<organism evidence="1 2">
    <name type="scientific">Phytophthora sojae (strain P6497)</name>
    <name type="common">Soybean stem and root rot agent</name>
    <name type="synonym">Phytophthora megasperma f. sp. glycines</name>
    <dbReference type="NCBI Taxonomy" id="1094619"/>
    <lineage>
        <taxon>Eukaryota</taxon>
        <taxon>Sar</taxon>
        <taxon>Stramenopiles</taxon>
        <taxon>Oomycota</taxon>
        <taxon>Peronosporomycetes</taxon>
        <taxon>Peronosporales</taxon>
        <taxon>Peronosporaceae</taxon>
        <taxon>Phytophthora</taxon>
    </lineage>
</organism>
<sequence length="213" mass="24155">MCCSAIFHKVDFDNCRVCAGEHTMTERRLRCLSSTCREFGKCGVVWKVFYCTAQDKRQITVNEQAHARGVLPCTAEHWPVVTQPMKAFIAAQDEIGNAPRIILAHLKKQANIKPSKSGWPELSQIQNALKVHRRSKGTKKSIKNFSQIPHFCLDLSWTRMALFMWGPARTTILSLLGRRLSHLSIAAYGSATRVILCSSMWMPRLRLATWAIQ</sequence>
<gene>
    <name evidence="1" type="ORF">PHYSODRAFT_480742</name>
</gene>
<proteinExistence type="predicted"/>
<evidence type="ECO:0000313" key="1">
    <source>
        <dbReference type="EMBL" id="EGZ23351.1"/>
    </source>
</evidence>
<protein>
    <submittedName>
        <fullName evidence="1">Uncharacterized protein</fullName>
    </submittedName>
</protein>
<reference evidence="1 2" key="1">
    <citation type="journal article" date="2006" name="Science">
        <title>Phytophthora genome sequences uncover evolutionary origins and mechanisms of pathogenesis.</title>
        <authorList>
            <person name="Tyler B.M."/>
            <person name="Tripathy S."/>
            <person name="Zhang X."/>
            <person name="Dehal P."/>
            <person name="Jiang R.H."/>
            <person name="Aerts A."/>
            <person name="Arredondo F.D."/>
            <person name="Baxter L."/>
            <person name="Bensasson D."/>
            <person name="Beynon J.L."/>
            <person name="Chapman J."/>
            <person name="Damasceno C.M."/>
            <person name="Dorrance A.E."/>
            <person name="Dou D."/>
            <person name="Dickerman A.W."/>
            <person name="Dubchak I.L."/>
            <person name="Garbelotto M."/>
            <person name="Gijzen M."/>
            <person name="Gordon S.G."/>
            <person name="Govers F."/>
            <person name="Grunwald N.J."/>
            <person name="Huang W."/>
            <person name="Ivors K.L."/>
            <person name="Jones R.W."/>
            <person name="Kamoun S."/>
            <person name="Krampis K."/>
            <person name="Lamour K.H."/>
            <person name="Lee M.K."/>
            <person name="McDonald W.H."/>
            <person name="Medina M."/>
            <person name="Meijer H.J."/>
            <person name="Nordberg E.K."/>
            <person name="Maclean D.J."/>
            <person name="Ospina-Giraldo M.D."/>
            <person name="Morris P.F."/>
            <person name="Phuntumart V."/>
            <person name="Putnam N.H."/>
            <person name="Rash S."/>
            <person name="Rose J.K."/>
            <person name="Sakihama Y."/>
            <person name="Salamov A.A."/>
            <person name="Savidor A."/>
            <person name="Scheuring C.F."/>
            <person name="Smith B.M."/>
            <person name="Sobral B.W."/>
            <person name="Terry A."/>
            <person name="Torto-Alalibo T.A."/>
            <person name="Win J."/>
            <person name="Xu Z."/>
            <person name="Zhang H."/>
            <person name="Grigoriev I.V."/>
            <person name="Rokhsar D.S."/>
            <person name="Boore J.L."/>
        </authorList>
    </citation>
    <scope>NUCLEOTIDE SEQUENCE [LARGE SCALE GENOMIC DNA]</scope>
    <source>
        <strain evidence="1 2">P6497</strain>
    </source>
</reference>
<name>G4YZY8_PHYSP</name>
<dbReference type="RefSeq" id="XP_009518639.1">
    <property type="nucleotide sequence ID" value="XM_009520344.1"/>
</dbReference>
<dbReference type="Proteomes" id="UP000002640">
    <property type="component" value="Unassembled WGS sequence"/>
</dbReference>
<dbReference type="AlphaFoldDB" id="G4YZY8"/>
<dbReference type="EMBL" id="JH159152">
    <property type="protein sequence ID" value="EGZ23351.1"/>
    <property type="molecule type" value="Genomic_DNA"/>
</dbReference>
<dbReference type="GeneID" id="20655293"/>